<dbReference type="InterPro" id="IPR001190">
    <property type="entry name" value="SRCR"/>
</dbReference>
<feature type="domain" description="SRCR" evidence="5">
    <location>
        <begin position="1674"/>
        <end position="1784"/>
    </location>
</feature>
<feature type="domain" description="SRCR" evidence="5">
    <location>
        <begin position="41"/>
        <end position="145"/>
    </location>
</feature>
<gene>
    <name evidence="6" type="ORF">PoB_005124300</name>
</gene>
<feature type="disulfide bond" evidence="3">
    <location>
        <begin position="70"/>
        <end position="134"/>
    </location>
</feature>
<sequence length="1786" mass="195007">MRLGRSALLCLVVLCSQASGQQISTVEPASLPTAHDSRYYVRLFNATHAGHYLHGGIEISETGKSWGFVCAEEFDNDNGLVLCKMFGFSRGEVIAGGVLGQSQEGRFPDRLICSPRDASLSECIAASRTQGDSCTARDTAGVICFNNTRDVLEMRLQDGTESTTQVSGRLEVRLTPITPWGTVCDDSFTDRSATAACRFLGYQYGEFAETGVFGSGEQTLLDEVYCRENQEFLDCEHDSWGLHDCAPSEDVGIQCMNTSVRLLSAIADDPSVGSVELFITSEGGWFEVCDEEWDDNDAKVVCRELGFEDGKALKRNSLGLVSYGSLTALGSVTNVNCVGTEPSLSNCSMDSTDLCEFHGSIIDLAAVVCYPTPVSQVDMDDTHHIWLRGMKCNGNESSIDQCQLPEWGSPGLVDCLAPVRVLCYKSAPPEVTPNESGAHTGYLGITLDGALSAVCADNWRDVDAAVACRDMVKLEPRSGFSGIPQFYHLQTEQWKSFCGLYFTDTEAQVICRQLGYQDGQKVPEGSFGPFRASLFPLGVSCNGSESHLAQCTIQNQVYCDQQSEYAAVSCYNISDTSGQDKYRLDRGYKDNFTASGIIRVRRYNTWGYACDEAFTDKDATAFCHDLGRAENISFIHGVKFSPARGILGPYWLRNPSCGPNAASLRDCLHQDYFCTQSRAVSVVCSTAAEAKINFEKVDRLSGRVQLTVNGQVGAICADTWDDMAASVFCRQMFPNAVSGVAKQFDRSSLPFFLAGLRCNGDEYNLFECESYGWRNVTNTNTACQGQAKEAGVMCHTNVILSEGHLSNESISGRLSVTMFGRDRPVCFDNSFKMREALLVCKEQGLNQAAVLKPYTGLNLDIYYMMKNLNCSSTLTSLKGCSYTIGFCNEGQVRLLCYNDAANALSSWRINEIENRGYGTLTRELPGPFQAVICPVGFTDQNASAICQSKKSPTHTGKVLGSVRFSAKYSTSLLSGQEPVWFGLPRCTHQSNSVTDCNMDTWVSRDCFKQVHAAGVLCSLDATPRIRLMDRGREKSRAGRVEILYNGLWGTVCSTPNSQNQALALCRELGFPNGTVLPRSPKQFGQGSGPIYVKDVQCSVKDSLFLGCSNAGWNITDGCTHNDDLEVICREYEQIFPDADSHYGVVTSYIGQRMVLVCNEGFGVEEARVFCNGQGYPTGIPICCSGLFRRETAAMHPELIYTCDGSEPHLKNCTETRLPIGVCASYASVACLSEAVSDDYHVTVANIDHGPVEILYYGISGFVCADNFKHSDASAVCREEGYNSGLAFHWRDQHEDSLFWASQLRCSGTESKISECPGFALGQSSRCPNIAGAECLMSNDDGNVNLRLNGSHTRGMVEVQIRGRWGSLCLKDMADRVQRNADMDPEANVLCRQLGFTQGGVFLVSSTFDRSSVYVMLTGLRCNGNETKISDCDMFRGNDVQCESHAYDAALQCFVGAQLQVIPPVPDNSHGILKVRKNGMTWHPVCDTGITDREATVACRTLGFSYGKMQCCNAVGGQISMAESITRLTCAGDETDVTNCTMSVAGNCTSGQYAYIHCSSRDPFPPENLRTYRMADFFGNATVERFGVQGGVCADGFGDKEAMVMCRELGYNTGQAIHPFDTNMNYLFMLNRINCSGTESRISQCMVPSLSNSGTCVSGKAAMILCKRTNADIVARIGSGGVSPDSGEAQLVLDGRVMYIDVSGRDTDLSQLANVFCRSVTNKSYAYGLPVRRTIAGTVTRDTILMSNVNCQGQEESILDCSAVFAPRYASFDVRRNRLLYVNCNSG</sequence>
<dbReference type="Proteomes" id="UP000735302">
    <property type="component" value="Unassembled WGS sequence"/>
</dbReference>
<evidence type="ECO:0000259" key="5">
    <source>
        <dbReference type="PROSITE" id="PS50287"/>
    </source>
</evidence>
<evidence type="ECO:0000313" key="7">
    <source>
        <dbReference type="Proteomes" id="UP000735302"/>
    </source>
</evidence>
<dbReference type="InterPro" id="IPR036772">
    <property type="entry name" value="SRCR-like_dom_sf"/>
</dbReference>
<dbReference type="EMBL" id="BLXT01005617">
    <property type="protein sequence ID" value="GFO24738.1"/>
    <property type="molecule type" value="Genomic_DNA"/>
</dbReference>
<accession>A0AAV4BZY8</accession>
<feature type="disulfide bond" evidence="3">
    <location>
        <begin position="610"/>
        <end position="674"/>
    </location>
</feature>
<feature type="domain" description="SRCR" evidence="5">
    <location>
        <begin position="582"/>
        <end position="685"/>
    </location>
</feature>
<feature type="disulfide bond" evidence="3">
    <location>
        <begin position="541"/>
        <end position="551"/>
    </location>
</feature>
<keyword evidence="2 3" id="KW-1015">Disulfide bond</keyword>
<feature type="domain" description="SRCR" evidence="5">
    <location>
        <begin position="154"/>
        <end position="256"/>
    </location>
</feature>
<feature type="domain" description="SRCR" evidence="5">
    <location>
        <begin position="1458"/>
        <end position="1558"/>
    </location>
</feature>
<feature type="disulfide bond" evidence="3">
    <location>
        <begin position="1305"/>
        <end position="1315"/>
    </location>
</feature>
<dbReference type="PANTHER" id="PTHR48071">
    <property type="entry name" value="SRCR DOMAIN-CONTAINING PROTEIN"/>
    <property type="match status" value="1"/>
</dbReference>
<protein>
    <submittedName>
        <fullName evidence="6">Deleted in malignant brain tumors 1 protein-like</fullName>
    </submittedName>
</protein>
<feature type="domain" description="SRCR" evidence="5">
    <location>
        <begin position="1578"/>
        <end position="1666"/>
    </location>
</feature>
<dbReference type="GO" id="GO:0016020">
    <property type="term" value="C:membrane"/>
    <property type="evidence" value="ECO:0007669"/>
    <property type="project" value="InterPro"/>
</dbReference>
<dbReference type="PROSITE" id="PS50287">
    <property type="entry name" value="SRCR_2"/>
    <property type="match status" value="15"/>
</dbReference>
<feature type="domain" description="SRCR" evidence="5">
    <location>
        <begin position="1232"/>
        <end position="1335"/>
    </location>
</feature>
<feature type="disulfide bond" evidence="3">
    <location>
        <begin position="986"/>
        <end position="996"/>
    </location>
</feature>
<evidence type="ECO:0000256" key="2">
    <source>
        <dbReference type="ARBA" id="ARBA00023157"/>
    </source>
</evidence>
<feature type="disulfide bond" evidence="3">
    <location>
        <begin position="1750"/>
        <end position="1760"/>
    </location>
</feature>
<feature type="disulfide bond" evidence="3">
    <location>
        <begin position="337"/>
        <end position="347"/>
    </location>
</feature>
<dbReference type="PANTHER" id="PTHR48071:SF18">
    <property type="entry name" value="DELETED IN MALIGNANT BRAIN TUMORS 1 PROTEIN-RELATED"/>
    <property type="match status" value="1"/>
</dbReference>
<dbReference type="SUPFAM" id="SSF56487">
    <property type="entry name" value="SRCR-like"/>
    <property type="match status" value="15"/>
</dbReference>
<feature type="disulfide bond" evidence="3">
    <location>
        <begin position="1202"/>
        <end position="1212"/>
    </location>
</feature>
<feature type="disulfide bond" evidence="3">
    <location>
        <begin position="1634"/>
        <end position="1644"/>
    </location>
</feature>
<feature type="disulfide bond" evidence="3">
    <location>
        <begin position="113"/>
        <end position="123"/>
    </location>
</feature>
<feature type="disulfide bond" evidence="3">
    <location>
        <begin position="1097"/>
        <end position="1107"/>
    </location>
</feature>
<feature type="domain" description="SRCR" evidence="5">
    <location>
        <begin position="690"/>
        <end position="795"/>
    </location>
</feature>
<feature type="disulfide bond" evidence="3">
    <location>
        <begin position="657"/>
        <end position="667"/>
    </location>
</feature>
<evidence type="ECO:0000313" key="6">
    <source>
        <dbReference type="EMBL" id="GFO24738.1"/>
    </source>
</evidence>
<keyword evidence="7" id="KW-1185">Reference proteome</keyword>
<feature type="domain" description="SRCR" evidence="5">
    <location>
        <begin position="907"/>
        <end position="1018"/>
    </location>
</feature>
<organism evidence="6 7">
    <name type="scientific">Plakobranchus ocellatus</name>
    <dbReference type="NCBI Taxonomy" id="259542"/>
    <lineage>
        <taxon>Eukaryota</taxon>
        <taxon>Metazoa</taxon>
        <taxon>Spiralia</taxon>
        <taxon>Lophotrochozoa</taxon>
        <taxon>Mollusca</taxon>
        <taxon>Gastropoda</taxon>
        <taxon>Heterobranchia</taxon>
        <taxon>Euthyneura</taxon>
        <taxon>Panpulmonata</taxon>
        <taxon>Sacoglossa</taxon>
        <taxon>Placobranchoidea</taxon>
        <taxon>Plakobranchidae</taxon>
        <taxon>Plakobranchus</taxon>
    </lineage>
</organism>
<feature type="domain" description="SRCR" evidence="5">
    <location>
        <begin position="798"/>
        <end position="897"/>
    </location>
</feature>
<feature type="signal peptide" evidence="4">
    <location>
        <begin position="1"/>
        <end position="20"/>
    </location>
</feature>
<feature type="disulfide bond" evidence="3">
    <location>
        <begin position="623"/>
        <end position="684"/>
    </location>
</feature>
<evidence type="ECO:0000256" key="1">
    <source>
        <dbReference type="ARBA" id="ARBA00022729"/>
    </source>
</evidence>
<dbReference type="SMART" id="SM00202">
    <property type="entry name" value="SR"/>
    <property type="match status" value="11"/>
</dbReference>
<feature type="domain" description="SRCR" evidence="5">
    <location>
        <begin position="472"/>
        <end position="571"/>
    </location>
</feature>
<feature type="non-terminal residue" evidence="6">
    <location>
        <position position="1786"/>
    </location>
</feature>
<reference evidence="6 7" key="1">
    <citation type="journal article" date="2021" name="Elife">
        <title>Chloroplast acquisition without the gene transfer in kleptoplastic sea slugs, Plakobranchus ocellatus.</title>
        <authorList>
            <person name="Maeda T."/>
            <person name="Takahashi S."/>
            <person name="Yoshida T."/>
            <person name="Shimamura S."/>
            <person name="Takaki Y."/>
            <person name="Nagai Y."/>
            <person name="Toyoda A."/>
            <person name="Suzuki Y."/>
            <person name="Arimoto A."/>
            <person name="Ishii H."/>
            <person name="Satoh N."/>
            <person name="Nishiyama T."/>
            <person name="Hasebe M."/>
            <person name="Maruyama T."/>
            <person name="Minagawa J."/>
            <person name="Obokata J."/>
            <person name="Shigenobu S."/>
        </authorList>
    </citation>
    <scope>NUCLEOTIDE SEQUENCE [LARGE SCALE GENOMIC DNA]</scope>
</reference>
<feature type="disulfide bond" evidence="3">
    <location>
        <begin position="1421"/>
        <end position="1431"/>
    </location>
</feature>
<feature type="domain" description="SRCR" evidence="5">
    <location>
        <begin position="1345"/>
        <end position="1453"/>
    </location>
</feature>
<evidence type="ECO:0000256" key="4">
    <source>
        <dbReference type="SAM" id="SignalP"/>
    </source>
</evidence>
<comment type="caution">
    <text evidence="6">The sequence shown here is derived from an EMBL/GenBank/DDBJ whole genome shotgun (WGS) entry which is preliminary data.</text>
</comment>
<dbReference type="Gene3D" id="3.10.250.10">
    <property type="entry name" value="SRCR-like domain"/>
    <property type="match status" value="15"/>
</dbReference>
<dbReference type="FunFam" id="3.10.250.10:FF:000001">
    <property type="entry name" value="Lysyl oxidase 4 isoform X1"/>
    <property type="match status" value="1"/>
</dbReference>
<feature type="domain" description="SRCR" evidence="5">
    <location>
        <begin position="1132"/>
        <end position="1231"/>
    </location>
</feature>
<feature type="disulfide bond" evidence="3">
    <location>
        <begin position="1529"/>
        <end position="1539"/>
    </location>
</feature>
<dbReference type="Pfam" id="PF00530">
    <property type="entry name" value="SRCR"/>
    <property type="match status" value="12"/>
</dbReference>
<feature type="domain" description="SRCR" evidence="5">
    <location>
        <begin position="260"/>
        <end position="370"/>
    </location>
</feature>
<feature type="domain" description="SRCR" evidence="5">
    <location>
        <begin position="1025"/>
        <end position="1129"/>
    </location>
</feature>
<name>A0AAV4BZY8_9GAST</name>
<feature type="disulfide bond" evidence="3">
    <location>
        <begin position="83"/>
        <end position="144"/>
    </location>
</feature>
<feature type="chain" id="PRO_5043774941" evidence="4">
    <location>
        <begin position="21"/>
        <end position="1786"/>
    </location>
</feature>
<feature type="disulfide bond" evidence="3">
    <location>
        <begin position="870"/>
        <end position="880"/>
    </location>
</feature>
<feature type="disulfide bond" evidence="3">
    <location>
        <begin position="758"/>
        <end position="768"/>
    </location>
</feature>
<comment type="caution">
    <text evidence="3">Lacks conserved residue(s) required for the propagation of feature annotation.</text>
</comment>
<keyword evidence="1 4" id="KW-0732">Signal</keyword>
<proteinExistence type="predicted"/>
<evidence type="ECO:0000256" key="3">
    <source>
        <dbReference type="PROSITE-ProRule" id="PRU00196"/>
    </source>
</evidence>